<dbReference type="Gene3D" id="1.10.287.1080">
    <property type="entry name" value="MazG-like"/>
    <property type="match status" value="1"/>
</dbReference>
<dbReference type="Proteomes" id="UP000699691">
    <property type="component" value="Unassembled WGS sequence"/>
</dbReference>
<accession>A0A955RX36</accession>
<comment type="caution">
    <text evidence="2">The sequence shown here is derived from an EMBL/GenBank/DDBJ whole genome shotgun (WGS) entry which is preliminary data.</text>
</comment>
<dbReference type="AlphaFoldDB" id="A0A955RX36"/>
<sequence length="109" mass="12165">MTFSEYQNESRKTAIYPNVGKNYIYPTLGLVGEAGEVAEKIKKVLRDTDGIVSDETISLLKKELGDVLWYVAQLAAEFGFELDEVAQHNIDKLNSRKERGVLKGTGDAR</sequence>
<evidence type="ECO:0000313" key="2">
    <source>
        <dbReference type="EMBL" id="MCA9397663.1"/>
    </source>
</evidence>
<organism evidence="2 3">
    <name type="scientific">candidate division WWE3 bacterium</name>
    <dbReference type="NCBI Taxonomy" id="2053526"/>
    <lineage>
        <taxon>Bacteria</taxon>
        <taxon>Katanobacteria</taxon>
    </lineage>
</organism>
<dbReference type="CDD" id="cd11541">
    <property type="entry name" value="NTP-PPase_u4"/>
    <property type="match status" value="1"/>
</dbReference>
<feature type="domain" description="NTP pyrophosphohydrolase MazG-like" evidence="1">
    <location>
        <begin position="29"/>
        <end position="98"/>
    </location>
</feature>
<dbReference type="Pfam" id="PF03819">
    <property type="entry name" value="MazG"/>
    <property type="match status" value="1"/>
</dbReference>
<reference evidence="2" key="2">
    <citation type="journal article" date="2021" name="Microbiome">
        <title>Successional dynamics and alternative stable states in a saline activated sludge microbial community over 9 years.</title>
        <authorList>
            <person name="Wang Y."/>
            <person name="Ye J."/>
            <person name="Ju F."/>
            <person name="Liu L."/>
            <person name="Boyd J.A."/>
            <person name="Deng Y."/>
            <person name="Parks D.H."/>
            <person name="Jiang X."/>
            <person name="Yin X."/>
            <person name="Woodcroft B.J."/>
            <person name="Tyson G.W."/>
            <person name="Hugenholtz P."/>
            <person name="Polz M.F."/>
            <person name="Zhang T."/>
        </authorList>
    </citation>
    <scope>NUCLEOTIDE SEQUENCE</scope>
    <source>
        <strain evidence="2">HKST-UBA02</strain>
    </source>
</reference>
<gene>
    <name evidence="2" type="ORF">KC573_02440</name>
</gene>
<dbReference type="EMBL" id="JAGQKY010000094">
    <property type="protein sequence ID" value="MCA9397663.1"/>
    <property type="molecule type" value="Genomic_DNA"/>
</dbReference>
<proteinExistence type="predicted"/>
<dbReference type="PIRSF" id="PIRSF006639">
    <property type="entry name" value="UCP006639_pph"/>
    <property type="match status" value="1"/>
</dbReference>
<name>A0A955RX36_UNCKA</name>
<dbReference type="InterPro" id="IPR004518">
    <property type="entry name" value="MazG-like_dom"/>
</dbReference>
<protein>
    <submittedName>
        <fullName evidence="2">Nucleoside triphosphate pyrophosphohydrolase family protein</fullName>
    </submittedName>
</protein>
<evidence type="ECO:0000313" key="3">
    <source>
        <dbReference type="Proteomes" id="UP000699691"/>
    </source>
</evidence>
<dbReference type="SUPFAM" id="SSF101386">
    <property type="entry name" value="all-alpha NTP pyrophosphatases"/>
    <property type="match status" value="1"/>
</dbReference>
<dbReference type="InterPro" id="IPR011379">
    <property type="entry name" value="MazG-related_GP37"/>
</dbReference>
<reference evidence="2" key="1">
    <citation type="submission" date="2020-04" db="EMBL/GenBank/DDBJ databases">
        <authorList>
            <person name="Zhang T."/>
        </authorList>
    </citation>
    <scope>NUCLEOTIDE SEQUENCE</scope>
    <source>
        <strain evidence="2">HKST-UBA02</strain>
    </source>
</reference>
<evidence type="ECO:0000259" key="1">
    <source>
        <dbReference type="Pfam" id="PF03819"/>
    </source>
</evidence>